<dbReference type="RefSeq" id="WP_092437924.1">
    <property type="nucleotide sequence ID" value="NZ_FMYP01000026.1"/>
</dbReference>
<reference evidence="1 2" key="1">
    <citation type="submission" date="2016-09" db="EMBL/GenBank/DDBJ databases">
        <authorList>
            <person name="Capua I."/>
            <person name="De Benedictis P."/>
            <person name="Joannis T."/>
            <person name="Lombin L.H."/>
            <person name="Cattoli G."/>
        </authorList>
    </citation>
    <scope>NUCLEOTIDE SEQUENCE [LARGE SCALE GENOMIC DNA]</scope>
    <source>
        <strain evidence="1 2">A7P-90m</strain>
    </source>
</reference>
<dbReference type="Proteomes" id="UP000199452">
    <property type="component" value="Unassembled WGS sequence"/>
</dbReference>
<organism evidence="1 2">
    <name type="scientific">Williamwhitmania taraxaci</name>
    <dbReference type="NCBI Taxonomy" id="1640674"/>
    <lineage>
        <taxon>Bacteria</taxon>
        <taxon>Pseudomonadati</taxon>
        <taxon>Bacteroidota</taxon>
        <taxon>Bacteroidia</taxon>
        <taxon>Bacteroidales</taxon>
        <taxon>Williamwhitmaniaceae</taxon>
        <taxon>Williamwhitmania</taxon>
    </lineage>
</organism>
<accession>A0A1G6KTA3</accession>
<sequence length="162" mass="17754">MRRILLAFGVVFVFLVGSIFIESAMDWAPPESIVGSWSANQRVTVRFLVDGKYQFKTAPDSINLTLNISANGQVSGNMGDASFEACSIHKNRNWLFKKLHLGTDFVITGTLKGSVFAVDTIDSKDIHLSFNMDDGIISGILFQKGGMNSFPMVTITLKSDTP</sequence>
<name>A0A1G6KTA3_9BACT</name>
<evidence type="ECO:0000313" key="1">
    <source>
        <dbReference type="EMBL" id="SDC33735.1"/>
    </source>
</evidence>
<proteinExistence type="predicted"/>
<evidence type="ECO:0008006" key="3">
    <source>
        <dbReference type="Google" id="ProtNLM"/>
    </source>
</evidence>
<gene>
    <name evidence="1" type="ORF">SAMN05216323_102641</name>
</gene>
<protein>
    <recommendedName>
        <fullName evidence="3">Lipocalin-like domain-containing protein</fullName>
    </recommendedName>
</protein>
<dbReference type="AlphaFoldDB" id="A0A1G6KTA3"/>
<dbReference type="EMBL" id="FMYP01000026">
    <property type="protein sequence ID" value="SDC33735.1"/>
    <property type="molecule type" value="Genomic_DNA"/>
</dbReference>
<keyword evidence="2" id="KW-1185">Reference proteome</keyword>
<evidence type="ECO:0000313" key="2">
    <source>
        <dbReference type="Proteomes" id="UP000199452"/>
    </source>
</evidence>